<dbReference type="KEGG" id="erl:AOC36_07905"/>
<accession>A0A0X8H0M0</accession>
<feature type="domain" description="Cas12f1-like TNB" evidence="2">
    <location>
        <begin position="16"/>
        <end position="83"/>
    </location>
</feature>
<dbReference type="EMBL" id="CP013213">
    <property type="protein sequence ID" value="AMC93910.1"/>
    <property type="molecule type" value="Genomic_DNA"/>
</dbReference>
<evidence type="ECO:0000256" key="1">
    <source>
        <dbReference type="ARBA" id="ARBA00023125"/>
    </source>
</evidence>
<keyword evidence="4" id="KW-1185">Reference proteome</keyword>
<dbReference type="PANTHER" id="PTHR30405:SF25">
    <property type="entry name" value="RNA-GUIDED DNA ENDONUCLEASE INSQ-RELATED"/>
    <property type="match status" value="1"/>
</dbReference>
<evidence type="ECO:0000313" key="4">
    <source>
        <dbReference type="Proteomes" id="UP000063781"/>
    </source>
</evidence>
<dbReference type="GO" id="GO:0003677">
    <property type="term" value="F:DNA binding"/>
    <property type="evidence" value="ECO:0007669"/>
    <property type="project" value="UniProtKB-KW"/>
</dbReference>
<name>A0A0X8H0M0_9FIRM</name>
<organism evidence="3 4">
    <name type="scientific">Erysipelothrix larvae</name>
    <dbReference type="NCBI Taxonomy" id="1514105"/>
    <lineage>
        <taxon>Bacteria</taxon>
        <taxon>Bacillati</taxon>
        <taxon>Bacillota</taxon>
        <taxon>Erysipelotrichia</taxon>
        <taxon>Erysipelotrichales</taxon>
        <taxon>Erysipelotrichaceae</taxon>
        <taxon>Erysipelothrix</taxon>
    </lineage>
</organism>
<keyword evidence="1" id="KW-0238">DNA-binding</keyword>
<evidence type="ECO:0000259" key="2">
    <source>
        <dbReference type="Pfam" id="PF07282"/>
    </source>
</evidence>
<sequence length="94" mass="10810">MMKTKRVSKSIADVSWSQFVAKLEYKAGWYGKKVIKIDSWYPSSQLCSHCGHNDGKKPLEIRQWECSNCNITHDRDLNASINILNEGLRLSHQS</sequence>
<reference evidence="3 4" key="1">
    <citation type="submission" date="2015-10" db="EMBL/GenBank/DDBJ databases">
        <title>Erysipelothrix larvae sp. LV19 isolated from the larval gut of the rhinoceros beetle, Trypoxylus dichotomus.</title>
        <authorList>
            <person name="Lim S."/>
            <person name="Kim B.-C."/>
        </authorList>
    </citation>
    <scope>NUCLEOTIDE SEQUENCE [LARGE SCALE GENOMIC DNA]</scope>
    <source>
        <strain evidence="3 4">LV19</strain>
    </source>
</reference>
<dbReference type="NCBIfam" id="NF040570">
    <property type="entry name" value="guided_TnpB"/>
    <property type="match status" value="1"/>
</dbReference>
<gene>
    <name evidence="3" type="ORF">AOC36_07905</name>
</gene>
<protein>
    <recommendedName>
        <fullName evidence="2">Cas12f1-like TNB domain-containing protein</fullName>
    </recommendedName>
</protein>
<evidence type="ECO:0000313" key="3">
    <source>
        <dbReference type="EMBL" id="AMC93910.1"/>
    </source>
</evidence>
<dbReference type="STRING" id="1514105.AOC36_07905"/>
<dbReference type="Proteomes" id="UP000063781">
    <property type="component" value="Chromosome"/>
</dbReference>
<dbReference type="InterPro" id="IPR051399">
    <property type="entry name" value="RNA-guided_DNA_endo/Transpos"/>
</dbReference>
<proteinExistence type="predicted"/>
<dbReference type="OrthoDB" id="1653021at2"/>
<dbReference type="PANTHER" id="PTHR30405">
    <property type="entry name" value="TRANSPOSASE"/>
    <property type="match status" value="1"/>
</dbReference>
<dbReference type="Pfam" id="PF07282">
    <property type="entry name" value="Cas12f1-like_TNB"/>
    <property type="match status" value="1"/>
</dbReference>
<dbReference type="RefSeq" id="WP_067633135.1">
    <property type="nucleotide sequence ID" value="NZ_CP013213.1"/>
</dbReference>
<dbReference type="InterPro" id="IPR010095">
    <property type="entry name" value="Cas12f1-like_TNB"/>
</dbReference>
<dbReference type="AlphaFoldDB" id="A0A0X8H0M0"/>